<protein>
    <submittedName>
        <fullName evidence="1">Uncharacterized protein</fullName>
    </submittedName>
</protein>
<keyword evidence="2" id="KW-1185">Reference proteome</keyword>
<sequence length="527" mass="59991">MAECATVSSCTKLRLHTNCSRFSRPIIPINASFRITKRSFSYGNRRILLEVYGSRSPICSTLGHIRLTGKSFGCHRRGAFLNLDNASLSTWAPVVDQALLMASMVLAYMAGVVPSKLPSFSNGRNSFVAVPSKSHCRDETSNQQTNLGSVWGTVKGKLLDALDAMQLNGSLDIRTIEEGKYCPKRPMSLYAVDESPRLRLLLATAQQLEKEVNNISGSYQNAARTDWLIALMEIMQKSCQPLFVEWLEEELYLQNRKHDKEKLVSMLRNTKADETILQSIKRSGKEDLYIDILYLIRFGPIRNHGHYDLKLLTNHLLDILEDLVITLAEGITSSYLELISVDSSISYEMNRLGLLMCSLSTRDLQRLRNEVALNQWLHQNMESIVSMYEDRFDLNTLCVQLAEEPNLSETRKLYWWKKLTFSKSASTSLRASSLVINQISMLVKRTKELRALCGWRYYFSLLLEFSDITMPMVRTVFAKVSDAISFFLVCLIGRSLGLIYTGIRQSLGWSFPNTWHKVQNGCSSRFF</sequence>
<dbReference type="EMBL" id="JBBNAG010000013">
    <property type="protein sequence ID" value="KAK9082586.1"/>
    <property type="molecule type" value="Genomic_DNA"/>
</dbReference>
<dbReference type="AlphaFoldDB" id="A0AAP0DWZ2"/>
<dbReference type="Proteomes" id="UP001419268">
    <property type="component" value="Unassembled WGS sequence"/>
</dbReference>
<dbReference type="PANTHER" id="PTHR36807:SF2">
    <property type="entry name" value="PHOSPHOGLYCOLATE PHOSPHATASE"/>
    <property type="match status" value="1"/>
</dbReference>
<comment type="caution">
    <text evidence="1">The sequence shown here is derived from an EMBL/GenBank/DDBJ whole genome shotgun (WGS) entry which is preliminary data.</text>
</comment>
<accession>A0AAP0DWZ2</accession>
<evidence type="ECO:0000313" key="1">
    <source>
        <dbReference type="EMBL" id="KAK9082586.1"/>
    </source>
</evidence>
<dbReference type="Pfam" id="PF12452">
    <property type="entry name" value="DUF3685"/>
    <property type="match status" value="2"/>
</dbReference>
<reference evidence="1 2" key="1">
    <citation type="submission" date="2024-01" db="EMBL/GenBank/DDBJ databases">
        <title>Genome assemblies of Stephania.</title>
        <authorList>
            <person name="Yang L."/>
        </authorList>
    </citation>
    <scope>NUCLEOTIDE SEQUENCE [LARGE SCALE GENOMIC DNA]</scope>
    <source>
        <strain evidence="1">JXDWG</strain>
        <tissue evidence="1">Leaf</tissue>
    </source>
</reference>
<dbReference type="InterPro" id="IPR022552">
    <property type="entry name" value="UPF_Ycf55"/>
</dbReference>
<organism evidence="1 2">
    <name type="scientific">Stephania cephalantha</name>
    <dbReference type="NCBI Taxonomy" id="152367"/>
    <lineage>
        <taxon>Eukaryota</taxon>
        <taxon>Viridiplantae</taxon>
        <taxon>Streptophyta</taxon>
        <taxon>Embryophyta</taxon>
        <taxon>Tracheophyta</taxon>
        <taxon>Spermatophyta</taxon>
        <taxon>Magnoliopsida</taxon>
        <taxon>Ranunculales</taxon>
        <taxon>Menispermaceae</taxon>
        <taxon>Menispermoideae</taxon>
        <taxon>Cissampelideae</taxon>
        <taxon>Stephania</taxon>
    </lineage>
</organism>
<evidence type="ECO:0000313" key="2">
    <source>
        <dbReference type="Proteomes" id="UP001419268"/>
    </source>
</evidence>
<dbReference type="PANTHER" id="PTHR36807">
    <property type="entry name" value="PHOSPHOGLYCOLATE PHOSPHATASE"/>
    <property type="match status" value="1"/>
</dbReference>
<name>A0AAP0DWZ2_9MAGN</name>
<gene>
    <name evidence="1" type="ORF">Scep_029057</name>
</gene>
<proteinExistence type="predicted"/>